<evidence type="ECO:0000256" key="4">
    <source>
        <dbReference type="ARBA" id="ARBA00022692"/>
    </source>
</evidence>
<feature type="transmembrane region" description="Helical" evidence="8">
    <location>
        <begin position="530"/>
        <end position="550"/>
    </location>
</feature>
<dbReference type="CDD" id="cd11476">
    <property type="entry name" value="SLC5sbd_DUR3"/>
    <property type="match status" value="1"/>
</dbReference>
<feature type="transmembrane region" description="Helical" evidence="8">
    <location>
        <begin position="116"/>
        <end position="134"/>
    </location>
</feature>
<organism evidence="9">
    <name type="scientific">Micromonas pusilla</name>
    <name type="common">Picoplanktonic green alga</name>
    <name type="synonym">Chromulina pusilla</name>
    <dbReference type="NCBI Taxonomy" id="38833"/>
    <lineage>
        <taxon>Eukaryota</taxon>
        <taxon>Viridiplantae</taxon>
        <taxon>Chlorophyta</taxon>
        <taxon>Mamiellophyceae</taxon>
        <taxon>Mamiellales</taxon>
        <taxon>Mamiellaceae</taxon>
        <taxon>Micromonas</taxon>
    </lineage>
</organism>
<evidence type="ECO:0000256" key="8">
    <source>
        <dbReference type="SAM" id="Phobius"/>
    </source>
</evidence>
<feature type="transmembrane region" description="Helical" evidence="8">
    <location>
        <begin position="334"/>
        <end position="359"/>
    </location>
</feature>
<gene>
    <name evidence="9" type="ORF">MSP1404_LOCUS3980</name>
</gene>
<reference evidence="9" key="1">
    <citation type="submission" date="2021-01" db="EMBL/GenBank/DDBJ databases">
        <authorList>
            <person name="Corre E."/>
            <person name="Pelletier E."/>
            <person name="Niang G."/>
            <person name="Scheremetjew M."/>
            <person name="Finn R."/>
            <person name="Kale V."/>
            <person name="Holt S."/>
            <person name="Cochrane G."/>
            <person name="Meng A."/>
            <person name="Brown T."/>
            <person name="Cohen L."/>
        </authorList>
    </citation>
    <scope>NUCLEOTIDE SEQUENCE</scope>
    <source>
        <strain evidence="9">CCMP494</strain>
    </source>
</reference>
<comment type="subcellular location">
    <subcellularLocation>
        <location evidence="1">Membrane</location>
        <topology evidence="1">Multi-pass membrane protein</topology>
    </subcellularLocation>
</comment>
<dbReference type="PANTHER" id="PTHR46154">
    <property type="match status" value="1"/>
</dbReference>
<proteinExistence type="inferred from homology"/>
<feature type="transmembrane region" description="Helical" evidence="8">
    <location>
        <begin position="459"/>
        <end position="482"/>
    </location>
</feature>
<evidence type="ECO:0008006" key="10">
    <source>
        <dbReference type="Google" id="ProtNLM"/>
    </source>
</evidence>
<keyword evidence="5 8" id="KW-1133">Transmembrane helix</keyword>
<accession>A0A7S0PPQ2</accession>
<dbReference type="InterPro" id="IPR031155">
    <property type="entry name" value="DUR"/>
</dbReference>
<feature type="transmembrane region" description="Helical" evidence="8">
    <location>
        <begin position="221"/>
        <end position="239"/>
    </location>
</feature>
<dbReference type="GO" id="GO:0015204">
    <property type="term" value="F:urea transmembrane transporter activity"/>
    <property type="evidence" value="ECO:0007669"/>
    <property type="project" value="InterPro"/>
</dbReference>
<keyword evidence="6 8" id="KW-0472">Membrane</keyword>
<feature type="transmembrane region" description="Helical" evidence="8">
    <location>
        <begin position="633"/>
        <end position="654"/>
    </location>
</feature>
<feature type="transmembrane region" description="Helical" evidence="8">
    <location>
        <begin position="38"/>
        <end position="58"/>
    </location>
</feature>
<feature type="transmembrane region" description="Helical" evidence="8">
    <location>
        <begin position="296"/>
        <end position="314"/>
    </location>
</feature>
<feature type="transmembrane region" description="Helical" evidence="8">
    <location>
        <begin position="434"/>
        <end position="453"/>
    </location>
</feature>
<dbReference type="PANTHER" id="PTHR46154:SF4">
    <property type="entry name" value="UREA ACTIVE TRANSPORTER"/>
    <property type="match status" value="1"/>
</dbReference>
<dbReference type="InterPro" id="IPR038377">
    <property type="entry name" value="Na/Glc_symporter_sf"/>
</dbReference>
<dbReference type="AlphaFoldDB" id="A0A7S0PPQ2"/>
<feature type="transmembrane region" description="Helical" evidence="8">
    <location>
        <begin position="595"/>
        <end position="613"/>
    </location>
</feature>
<keyword evidence="4 8" id="KW-0812">Transmembrane</keyword>
<dbReference type="GO" id="GO:0005886">
    <property type="term" value="C:plasma membrane"/>
    <property type="evidence" value="ECO:0007669"/>
    <property type="project" value="TreeGrafter"/>
</dbReference>
<feature type="transmembrane region" description="Helical" evidence="8">
    <location>
        <begin position="79"/>
        <end position="96"/>
    </location>
</feature>
<dbReference type="EMBL" id="HBEV01005226">
    <property type="protein sequence ID" value="CAD8583296.1"/>
    <property type="molecule type" value="Transcribed_RNA"/>
</dbReference>
<protein>
    <recommendedName>
        <fullName evidence="10">Solute:Sodium symporter family</fullName>
    </recommendedName>
</protein>
<evidence type="ECO:0000256" key="5">
    <source>
        <dbReference type="ARBA" id="ARBA00022989"/>
    </source>
</evidence>
<evidence type="ECO:0000256" key="2">
    <source>
        <dbReference type="ARBA" id="ARBA00006434"/>
    </source>
</evidence>
<feature type="transmembrane region" description="Helical" evidence="8">
    <location>
        <begin position="387"/>
        <end position="413"/>
    </location>
</feature>
<evidence type="ECO:0000256" key="1">
    <source>
        <dbReference type="ARBA" id="ARBA00004141"/>
    </source>
</evidence>
<feature type="transmembrane region" description="Helical" evidence="8">
    <location>
        <begin position="161"/>
        <end position="182"/>
    </location>
</feature>
<evidence type="ECO:0000256" key="6">
    <source>
        <dbReference type="ARBA" id="ARBA00023136"/>
    </source>
</evidence>
<evidence type="ECO:0000313" key="9">
    <source>
        <dbReference type="EMBL" id="CAD8583296.1"/>
    </source>
</evidence>
<comment type="similarity">
    <text evidence="2 7">Belongs to the sodium:solute symporter (SSF) (TC 2.A.21) family.</text>
</comment>
<sequence length="715" mass="76460">MASYCAYDSPTPEYYSDAATCTRVNSFFGGTAVLPEGAGYGIVIGFGVFFSLATGLIMKVNQRYGGLNLSSEFFNTAGRNVKTGLTASVIVSQWTWAATLLQSSNVAYQYGVSGPFWYASGATIQVLLFGMLAIQVKRYAPNAHTICEIIDARWGSGVQKVFIFFCFMTNIIVSSMLVLGGAATVNALTGMSTTAAGFLIPLGVIAYTMTGGLKATFLASYIHTAIIFSILITFIYIVYAGDDSKGLGSPDNVYKLLNSLTAQTKETCADRLSKKQNCGYVAKNEEGSYLTMLSEGGMIFGIINIVGNFGTVFVDQSYWQSAIAAKPSSSTKGYLLGGLVWFTIPFALATSMGLATVALDLPVTSTEAGQGLVPPAVAAHLLGKGGAAAITIMLFMAIVSTGSAEQIAVSSLISYDVYRKYINVHATGEDILRVSRYGVVFFGVFMGLLSLILDEIGLSLGFVYLMMGIFIGSAVMPISFVLTWDKANGAGAVAGAFTGLILGLITWIATASGLEGEVTVDTLGMNYPMLAGNVVAICSSGIVHATMSFMNPQNFDFSTLNERIQLIDDTLPKFEEDEESNPKQLEESLKWIQKWGWGFTFIMIIVWPCLSLLAGCGTPTGCGVFNKGYFNLWVAIALTWGTVATAVIIILPVYESWPEISVALQGLFTNDDVHMRMDMIDSKLESLLKAGNLGESSSKLSTTEGYRAKLLAGKL</sequence>
<dbReference type="NCBIfam" id="TIGR00813">
    <property type="entry name" value="sss"/>
    <property type="match status" value="1"/>
</dbReference>
<dbReference type="Pfam" id="PF00474">
    <property type="entry name" value="SSF"/>
    <property type="match status" value="1"/>
</dbReference>
<name>A0A7S0PPQ2_MICPS</name>
<feature type="transmembrane region" description="Helical" evidence="8">
    <location>
        <begin position="489"/>
        <end position="510"/>
    </location>
</feature>
<dbReference type="Gene3D" id="1.20.1730.10">
    <property type="entry name" value="Sodium/glucose cotransporter"/>
    <property type="match status" value="1"/>
</dbReference>
<evidence type="ECO:0000256" key="7">
    <source>
        <dbReference type="RuleBase" id="RU362091"/>
    </source>
</evidence>
<evidence type="ECO:0000256" key="3">
    <source>
        <dbReference type="ARBA" id="ARBA00022448"/>
    </source>
</evidence>
<dbReference type="InterPro" id="IPR001734">
    <property type="entry name" value="Na/solute_symporter"/>
</dbReference>
<dbReference type="PROSITE" id="PS50283">
    <property type="entry name" value="NA_SOLUT_SYMP_3"/>
    <property type="match status" value="1"/>
</dbReference>
<keyword evidence="3" id="KW-0813">Transport</keyword>
<feature type="transmembrane region" description="Helical" evidence="8">
    <location>
        <begin position="188"/>
        <end position="209"/>
    </location>
</feature>